<dbReference type="Proteomes" id="UP000004090">
    <property type="component" value="Unassembled WGS sequence"/>
</dbReference>
<organism evidence="1 2">
    <name type="scientific">Amedibacillus dolichus DSM 3991</name>
    <dbReference type="NCBI Taxonomy" id="428127"/>
    <lineage>
        <taxon>Bacteria</taxon>
        <taxon>Bacillati</taxon>
        <taxon>Bacillota</taxon>
        <taxon>Erysipelotrichia</taxon>
        <taxon>Erysipelotrichales</taxon>
        <taxon>Erysipelotrichaceae</taxon>
        <taxon>Amedibacillus</taxon>
    </lineage>
</organism>
<dbReference type="HOGENOM" id="CLU_3381922_0_0_9"/>
<evidence type="ECO:0000313" key="1">
    <source>
        <dbReference type="EMBL" id="EDP12154.1"/>
    </source>
</evidence>
<protein>
    <submittedName>
        <fullName evidence="1">Uncharacterized protein</fullName>
    </submittedName>
</protein>
<dbReference type="STRING" id="428127.EUBDOL_00248"/>
<accession>A8R8B3</accession>
<dbReference type="AlphaFoldDB" id="A8R8B3"/>
<sequence length="33" mass="4016">MKKEKQILALLLFGYKQGYRLKLKSEYLWLISI</sequence>
<gene>
    <name evidence="1" type="ORF">EUBDOL_00248</name>
</gene>
<reference evidence="1 2" key="2">
    <citation type="submission" date="2007-09" db="EMBL/GenBank/DDBJ databases">
        <authorList>
            <person name="Fulton L."/>
            <person name="Clifton S."/>
            <person name="Fulton B."/>
            <person name="Xu J."/>
            <person name="Minx P."/>
            <person name="Pepin K.H."/>
            <person name="Johnson M."/>
            <person name="Thiruvilangam P."/>
            <person name="Bhonagiri V."/>
            <person name="Nash W.E."/>
            <person name="Mardis E.R."/>
            <person name="Wilson R.K."/>
        </authorList>
    </citation>
    <scope>NUCLEOTIDE SEQUENCE [LARGE SCALE GENOMIC DNA]</scope>
    <source>
        <strain evidence="1 2">DSM 3991</strain>
    </source>
</reference>
<evidence type="ECO:0000313" key="2">
    <source>
        <dbReference type="Proteomes" id="UP000004090"/>
    </source>
</evidence>
<proteinExistence type="predicted"/>
<comment type="caution">
    <text evidence="1">The sequence shown here is derived from an EMBL/GenBank/DDBJ whole genome shotgun (WGS) entry which is preliminary data.</text>
</comment>
<name>A8R8B3_9FIRM</name>
<dbReference type="EMBL" id="ABAW02000011">
    <property type="protein sequence ID" value="EDP12154.1"/>
    <property type="molecule type" value="Genomic_DNA"/>
</dbReference>
<reference evidence="1 2" key="1">
    <citation type="submission" date="2007-09" db="EMBL/GenBank/DDBJ databases">
        <title>Draft genome sequence of Eubacterium dolichum (DSM 3991).</title>
        <authorList>
            <person name="Sudarsanam P."/>
            <person name="Ley R."/>
            <person name="Guruge J."/>
            <person name="Turnbaugh P.J."/>
            <person name="Mahowald M."/>
            <person name="Liep D."/>
            <person name="Gordon J."/>
        </authorList>
    </citation>
    <scope>NUCLEOTIDE SEQUENCE [LARGE SCALE GENOMIC DNA]</scope>
    <source>
        <strain evidence="1 2">DSM 3991</strain>
    </source>
</reference>